<dbReference type="SUPFAM" id="SSF103491">
    <property type="entry name" value="Preprotein translocase SecY subunit"/>
    <property type="match status" value="1"/>
</dbReference>
<dbReference type="InterPro" id="IPR002208">
    <property type="entry name" value="SecY/SEC61-alpha"/>
</dbReference>
<keyword evidence="2" id="KW-0472">Membrane</keyword>
<proteinExistence type="predicted"/>
<reference evidence="3 4" key="1">
    <citation type="journal article" date="2018" name="Nat. Genet.">
        <title>The Rosa genome provides new insights in the design of modern roses.</title>
        <authorList>
            <person name="Bendahmane M."/>
        </authorList>
    </citation>
    <scope>NUCLEOTIDE SEQUENCE [LARGE SCALE GENOMIC DNA]</scope>
    <source>
        <strain evidence="4">cv. Old Blush</strain>
    </source>
</reference>
<feature type="transmembrane region" description="Helical" evidence="2">
    <location>
        <begin position="71"/>
        <end position="89"/>
    </location>
</feature>
<dbReference type="Gramene" id="PRQ41209">
    <property type="protein sequence ID" value="PRQ41209"/>
    <property type="gene ID" value="RchiOBHm_Chr4g0444401"/>
</dbReference>
<feature type="transmembrane region" description="Helical" evidence="2">
    <location>
        <begin position="44"/>
        <end position="65"/>
    </location>
</feature>
<evidence type="ECO:0000313" key="3">
    <source>
        <dbReference type="EMBL" id="PRQ41209.1"/>
    </source>
</evidence>
<comment type="subcellular location">
    <subcellularLocation>
        <location evidence="1">Plastid</location>
        <location evidence="1">Chloroplast thylakoid membrane</location>
        <topology evidence="1">Multi-pass membrane protein</topology>
    </subcellularLocation>
</comment>
<gene>
    <name evidence="3" type="ORF">RchiOBHm_Chr4g0444401</name>
</gene>
<dbReference type="EMBL" id="PDCK01000042">
    <property type="protein sequence ID" value="PRQ41209.1"/>
    <property type="molecule type" value="Genomic_DNA"/>
</dbReference>
<keyword evidence="2" id="KW-0812">Transmembrane</keyword>
<dbReference type="PANTHER" id="PTHR10906">
    <property type="entry name" value="SECY/SEC61-ALPHA FAMILY MEMBER"/>
    <property type="match status" value="1"/>
</dbReference>
<comment type="caution">
    <text evidence="3">The sequence shown here is derived from an EMBL/GenBank/DDBJ whole genome shotgun (WGS) entry which is preliminary data.</text>
</comment>
<dbReference type="AlphaFoldDB" id="A0A2P6R4D2"/>
<keyword evidence="2" id="KW-1133">Transmembrane helix</keyword>
<organism evidence="3 4">
    <name type="scientific">Rosa chinensis</name>
    <name type="common">China rose</name>
    <dbReference type="NCBI Taxonomy" id="74649"/>
    <lineage>
        <taxon>Eukaryota</taxon>
        <taxon>Viridiplantae</taxon>
        <taxon>Streptophyta</taxon>
        <taxon>Embryophyta</taxon>
        <taxon>Tracheophyta</taxon>
        <taxon>Spermatophyta</taxon>
        <taxon>Magnoliopsida</taxon>
        <taxon>eudicotyledons</taxon>
        <taxon>Gunneridae</taxon>
        <taxon>Pentapetalae</taxon>
        <taxon>rosids</taxon>
        <taxon>fabids</taxon>
        <taxon>Rosales</taxon>
        <taxon>Rosaceae</taxon>
        <taxon>Rosoideae</taxon>
        <taxon>Rosoideae incertae sedis</taxon>
        <taxon>Rosa</taxon>
    </lineage>
</organism>
<protein>
    <submittedName>
        <fullName evidence="3">Putative SecY/SEC61-alpha family protein</fullName>
    </submittedName>
</protein>
<dbReference type="Gene3D" id="1.10.3370.10">
    <property type="entry name" value="SecY subunit domain"/>
    <property type="match status" value="1"/>
</dbReference>
<dbReference type="GO" id="GO:0015031">
    <property type="term" value="P:protein transport"/>
    <property type="evidence" value="ECO:0007669"/>
    <property type="project" value="InterPro"/>
</dbReference>
<name>A0A2P6R4D2_ROSCH</name>
<dbReference type="InterPro" id="IPR023201">
    <property type="entry name" value="SecY_dom_sf"/>
</dbReference>
<dbReference type="GO" id="GO:0009535">
    <property type="term" value="C:chloroplast thylakoid membrane"/>
    <property type="evidence" value="ECO:0007669"/>
    <property type="project" value="UniProtKB-SubCell"/>
</dbReference>
<evidence type="ECO:0000313" key="4">
    <source>
        <dbReference type="Proteomes" id="UP000238479"/>
    </source>
</evidence>
<keyword evidence="4" id="KW-1185">Reference proteome</keyword>
<dbReference type="Proteomes" id="UP000238479">
    <property type="component" value="Chromosome 4"/>
</dbReference>
<dbReference type="STRING" id="74649.A0A2P6R4D2"/>
<sequence length="109" mass="11956">MLTACAMLSRTWVSGSSTRDAAKKLREQNIAMSGHRVSNLNKKLNCCVPTTAAFGGICIGAWTLLADSMGASAQVLGFCLLLPSYINSLRHIIKSGLYFFRICNFCNFW</sequence>
<evidence type="ECO:0000256" key="1">
    <source>
        <dbReference type="ARBA" id="ARBA00004454"/>
    </source>
</evidence>
<evidence type="ECO:0000256" key="2">
    <source>
        <dbReference type="SAM" id="Phobius"/>
    </source>
</evidence>
<accession>A0A2P6R4D2</accession>